<protein>
    <recommendedName>
        <fullName evidence="1">Fructose-bisphosphate aldolase</fullName>
        <shortName evidence="1">FBP aldolase</shortName>
        <ecNumber evidence="1">4.1.2.13</ecNumber>
    </recommendedName>
</protein>
<accession>A0A9W9CJ10</accession>
<feature type="region of interest" description="Disordered" evidence="2">
    <location>
        <begin position="369"/>
        <end position="393"/>
    </location>
</feature>
<dbReference type="OrthoDB" id="2558351at2759"/>
<evidence type="ECO:0000256" key="2">
    <source>
        <dbReference type="SAM" id="MobiDB-lite"/>
    </source>
</evidence>
<evidence type="ECO:0000256" key="1">
    <source>
        <dbReference type="RuleBase" id="RU366023"/>
    </source>
</evidence>
<organism evidence="3 4">
    <name type="scientific">Neocucurbitaria cava</name>
    <dbReference type="NCBI Taxonomy" id="798079"/>
    <lineage>
        <taxon>Eukaryota</taxon>
        <taxon>Fungi</taxon>
        <taxon>Dikarya</taxon>
        <taxon>Ascomycota</taxon>
        <taxon>Pezizomycotina</taxon>
        <taxon>Dothideomycetes</taxon>
        <taxon>Pleosporomycetidae</taxon>
        <taxon>Pleosporales</taxon>
        <taxon>Pleosporineae</taxon>
        <taxon>Cucurbitariaceae</taxon>
        <taxon>Neocucurbitaria</taxon>
    </lineage>
</organism>
<dbReference type="GO" id="GO:0006096">
    <property type="term" value="P:glycolytic process"/>
    <property type="evidence" value="ECO:0007669"/>
    <property type="project" value="UniProtKB-KW"/>
</dbReference>
<dbReference type="SUPFAM" id="SSF51569">
    <property type="entry name" value="Aldolase"/>
    <property type="match status" value="1"/>
</dbReference>
<comment type="pathway">
    <text evidence="1">Carbohydrate degradation; glycolysis; D-glyceraldehyde 3-phosphate and glycerone phosphate from D-glucose: step 4/4.</text>
</comment>
<dbReference type="CDD" id="cd00947">
    <property type="entry name" value="TBP_aldolase_IIB"/>
    <property type="match status" value="1"/>
</dbReference>
<reference evidence="3" key="1">
    <citation type="submission" date="2022-10" db="EMBL/GenBank/DDBJ databases">
        <title>Tapping the CABI collections for fungal endophytes: first genome assemblies for Collariella, Neodidymelliopsis, Ascochyta clinopodiicola, Didymella pomorum, Didymosphaeria variabile, Neocosmospora piperis and Neocucurbitaria cava.</title>
        <authorList>
            <person name="Hill R."/>
        </authorList>
    </citation>
    <scope>NUCLEOTIDE SEQUENCE</scope>
    <source>
        <strain evidence="3">IMI 356814</strain>
    </source>
</reference>
<dbReference type="Pfam" id="PF01116">
    <property type="entry name" value="F_bP_aldolase"/>
    <property type="match status" value="1"/>
</dbReference>
<comment type="function">
    <text evidence="1">Catalyzes the aldol condensation of dihydroxyacetone phosphate (DHAP or glycerone-phosphate) with glyceraldehyde 3-phosphate (G3P) to form fructose 1,6-bisphosphate (FBP) in gluconeogenesis and the reverse reaction in glycolysis.</text>
</comment>
<dbReference type="InterPro" id="IPR050246">
    <property type="entry name" value="Class_II_FBP_aldolase"/>
</dbReference>
<dbReference type="AlphaFoldDB" id="A0A9W9CJ10"/>
<dbReference type="EMBL" id="JAPEUY010000016">
    <property type="protein sequence ID" value="KAJ4364954.1"/>
    <property type="molecule type" value="Genomic_DNA"/>
</dbReference>
<comment type="catalytic activity">
    <reaction evidence="1">
        <text>beta-D-fructose 1,6-bisphosphate = D-glyceraldehyde 3-phosphate + dihydroxyacetone phosphate</text>
        <dbReference type="Rhea" id="RHEA:14729"/>
        <dbReference type="ChEBI" id="CHEBI:32966"/>
        <dbReference type="ChEBI" id="CHEBI:57642"/>
        <dbReference type="ChEBI" id="CHEBI:59776"/>
        <dbReference type="EC" id="4.1.2.13"/>
    </reaction>
</comment>
<evidence type="ECO:0000313" key="3">
    <source>
        <dbReference type="EMBL" id="KAJ4364954.1"/>
    </source>
</evidence>
<dbReference type="PANTHER" id="PTHR30304">
    <property type="entry name" value="D-TAGATOSE-1,6-BISPHOSPHATE ALDOLASE"/>
    <property type="match status" value="1"/>
</dbReference>
<dbReference type="GO" id="GO:0004332">
    <property type="term" value="F:fructose-bisphosphate aldolase activity"/>
    <property type="evidence" value="ECO:0007669"/>
    <property type="project" value="UniProtKB-EC"/>
</dbReference>
<dbReference type="InterPro" id="IPR000771">
    <property type="entry name" value="FBA_II"/>
</dbReference>
<comment type="caution">
    <text evidence="3">The sequence shown here is derived from an EMBL/GenBank/DDBJ whole genome shotgun (WGS) entry which is preliminary data.</text>
</comment>
<keyword evidence="1" id="KW-0456">Lyase</keyword>
<sequence length="393" mass="43926">MARAHDWKDTNKSNRVLRAARDGQYGVIAAIAYNIENILGFIKAAEIAKSPIIIQFFPWAVKYSSGLLIRTAADAISRSPMCDHIVLHMDHAQDYDFIKKSADELPFDSIMVDMSHYEKEDNLHKTRELVAYCQERGIATEAEPGRIEGGEDGVIDTAELEGSKTTPEEIEDFISTGVDGLAPAFGNCHGEYDANGPQLDFPRLQQIRRNIRDRVHIALHGTNGFSSELLQRCIAEGCTKINVNRLVLDDYYAHLKENASKATHTQLMEEGTEKVLRYPSFNLASVLKEPTPRITGCYDYQQFINPADRLHGSLDATILKILRFILASERNTCVSPLSPIDFVSTHTIIQARKPAINIAMETTKKEQSKVLYSMSSSKGRQTSSSMSSRVNNE</sequence>
<comment type="cofactor">
    <cofactor evidence="1">
        <name>Zn(2+)</name>
        <dbReference type="ChEBI" id="CHEBI:29105"/>
    </cofactor>
    <text evidence="1">Binds 2 Zn(2+) ions per subunit. One is catalytic and the other provides a structural contribution.</text>
</comment>
<dbReference type="EC" id="4.1.2.13" evidence="1"/>
<proteinExistence type="inferred from homology"/>
<dbReference type="Gene3D" id="3.20.20.70">
    <property type="entry name" value="Aldolase class I"/>
    <property type="match status" value="1"/>
</dbReference>
<gene>
    <name evidence="3" type="ORF">N0V83_008570</name>
</gene>
<dbReference type="PANTHER" id="PTHR30304:SF0">
    <property type="entry name" value="D-TAGATOSE-1,6-BISPHOSPHATE ALDOLASE SUBUNIT GATY-RELATED"/>
    <property type="match status" value="1"/>
</dbReference>
<feature type="compositionally biased region" description="Polar residues" evidence="2">
    <location>
        <begin position="373"/>
        <end position="393"/>
    </location>
</feature>
<keyword evidence="4" id="KW-1185">Reference proteome</keyword>
<keyword evidence="1" id="KW-0862">Zinc</keyword>
<dbReference type="Proteomes" id="UP001140560">
    <property type="component" value="Unassembled WGS sequence"/>
</dbReference>
<comment type="similarity">
    <text evidence="1">Belongs to the class II fructose-bisphosphate aldolase family.</text>
</comment>
<keyword evidence="1" id="KW-0324">Glycolysis</keyword>
<dbReference type="InterPro" id="IPR013785">
    <property type="entry name" value="Aldolase_TIM"/>
</dbReference>
<evidence type="ECO:0000313" key="4">
    <source>
        <dbReference type="Proteomes" id="UP001140560"/>
    </source>
</evidence>
<name>A0A9W9CJ10_9PLEO</name>
<keyword evidence="1" id="KW-0479">Metal-binding</keyword>
<dbReference type="GO" id="GO:0008270">
    <property type="term" value="F:zinc ion binding"/>
    <property type="evidence" value="ECO:0007669"/>
    <property type="project" value="UniProtKB-UniRule"/>
</dbReference>